<dbReference type="GO" id="GO:0000724">
    <property type="term" value="P:double-strand break repair via homologous recombination"/>
    <property type="evidence" value="ECO:0007669"/>
    <property type="project" value="TreeGrafter"/>
</dbReference>
<dbReference type="GO" id="GO:0043138">
    <property type="term" value="F:3'-5' DNA helicase activity"/>
    <property type="evidence" value="ECO:0007669"/>
    <property type="project" value="UniProtKB-EC"/>
</dbReference>
<evidence type="ECO:0000313" key="9">
    <source>
        <dbReference type="Proteomes" id="UP000614334"/>
    </source>
</evidence>
<feature type="domain" description="Helicase C-terminal" evidence="7">
    <location>
        <begin position="193"/>
        <end position="358"/>
    </location>
</feature>
<evidence type="ECO:0000256" key="5">
    <source>
        <dbReference type="ARBA" id="ARBA00034808"/>
    </source>
</evidence>
<evidence type="ECO:0000259" key="7">
    <source>
        <dbReference type="PROSITE" id="PS51194"/>
    </source>
</evidence>
<gene>
    <name evidence="8" type="ORF">RHS01_10139</name>
</gene>
<dbReference type="InterPro" id="IPR014001">
    <property type="entry name" value="Helicase_ATP-bd"/>
</dbReference>
<keyword evidence="2" id="KW-0547">Nucleotide-binding</keyword>
<feature type="domain" description="Helicase ATP-binding" evidence="6">
    <location>
        <begin position="1"/>
        <end position="166"/>
    </location>
</feature>
<comment type="similarity">
    <text evidence="1">Belongs to the helicase family. RecQ subfamily.</text>
</comment>
<dbReference type="EC" id="5.6.2.4" evidence="5"/>
<dbReference type="InterPro" id="IPR027417">
    <property type="entry name" value="P-loop_NTPase"/>
</dbReference>
<dbReference type="GO" id="GO:0005737">
    <property type="term" value="C:cytoplasm"/>
    <property type="evidence" value="ECO:0007669"/>
    <property type="project" value="TreeGrafter"/>
</dbReference>
<evidence type="ECO:0000259" key="6">
    <source>
        <dbReference type="PROSITE" id="PS51192"/>
    </source>
</evidence>
<dbReference type="GO" id="GO:0005524">
    <property type="term" value="F:ATP binding"/>
    <property type="evidence" value="ECO:0007669"/>
    <property type="project" value="UniProtKB-KW"/>
</dbReference>
<evidence type="ECO:0000256" key="2">
    <source>
        <dbReference type="ARBA" id="ARBA00022741"/>
    </source>
</evidence>
<dbReference type="PROSITE" id="PS51192">
    <property type="entry name" value="HELICASE_ATP_BIND_1"/>
    <property type="match status" value="1"/>
</dbReference>
<evidence type="ECO:0000256" key="1">
    <source>
        <dbReference type="ARBA" id="ARBA00005446"/>
    </source>
</evidence>
<proteinExistence type="inferred from homology"/>
<reference evidence="8" key="1">
    <citation type="submission" date="2020-09" db="EMBL/GenBank/DDBJ databases">
        <title>Comparative genome analyses of four rice-infecting Rhizoctonia solani isolates reveal extensive enrichment of homogalacturonan modification genes.</title>
        <authorList>
            <person name="Lee D.-Y."/>
            <person name="Jeon J."/>
            <person name="Kim K.-T."/>
            <person name="Cheong K."/>
            <person name="Song H."/>
            <person name="Choi G."/>
            <person name="Ko J."/>
            <person name="Opiyo S.O."/>
            <person name="Zuo S."/>
            <person name="Madhav S."/>
            <person name="Lee Y.-H."/>
            <person name="Wang G.-L."/>
        </authorList>
    </citation>
    <scope>NUCLEOTIDE SEQUENCE</scope>
    <source>
        <strain evidence="8">AG1-IA B2</strain>
    </source>
</reference>
<organism evidence="8 9">
    <name type="scientific">Rhizoctonia solani</name>
    <dbReference type="NCBI Taxonomy" id="456999"/>
    <lineage>
        <taxon>Eukaryota</taxon>
        <taxon>Fungi</taxon>
        <taxon>Dikarya</taxon>
        <taxon>Basidiomycota</taxon>
        <taxon>Agaricomycotina</taxon>
        <taxon>Agaricomycetes</taxon>
        <taxon>Cantharellales</taxon>
        <taxon>Ceratobasidiaceae</taxon>
        <taxon>Rhizoctonia</taxon>
    </lineage>
</organism>
<comment type="caution">
    <text evidence="8">The sequence shown here is derived from an EMBL/GenBank/DDBJ whole genome shotgun (WGS) entry which is preliminary data.</text>
</comment>
<protein>
    <recommendedName>
        <fullName evidence="5">DNA 3'-5' helicase</fullName>
        <ecNumber evidence="5">5.6.2.4</ecNumber>
    </recommendedName>
</protein>
<dbReference type="Proteomes" id="UP000614334">
    <property type="component" value="Unassembled WGS sequence"/>
</dbReference>
<dbReference type="PANTHER" id="PTHR13710:SF154">
    <property type="entry name" value="RECQ HELICASE, PUTATIVE (AFU_ORTHOLOGUE AFUA_6G14720)-RELATED"/>
    <property type="match status" value="1"/>
</dbReference>
<dbReference type="EMBL" id="JACYCF010000029">
    <property type="protein sequence ID" value="KAF8749289.1"/>
    <property type="molecule type" value="Genomic_DNA"/>
</dbReference>
<dbReference type="AlphaFoldDB" id="A0A8H7M0D2"/>
<evidence type="ECO:0000313" key="8">
    <source>
        <dbReference type="EMBL" id="KAF8749289.1"/>
    </source>
</evidence>
<evidence type="ECO:0000256" key="4">
    <source>
        <dbReference type="ARBA" id="ARBA00034617"/>
    </source>
</evidence>
<accession>A0A8H7M0D2</accession>
<comment type="catalytic activity">
    <reaction evidence="4">
        <text>Couples ATP hydrolysis with the unwinding of duplex DNA by translocating in the 3'-5' direction.</text>
        <dbReference type="EC" id="5.6.2.4"/>
    </reaction>
</comment>
<dbReference type="PANTHER" id="PTHR13710">
    <property type="entry name" value="DNA HELICASE RECQ FAMILY MEMBER"/>
    <property type="match status" value="1"/>
</dbReference>
<dbReference type="PROSITE" id="PS51194">
    <property type="entry name" value="HELICASE_CTER"/>
    <property type="match status" value="1"/>
</dbReference>
<dbReference type="SUPFAM" id="SSF52540">
    <property type="entry name" value="P-loop containing nucleoside triphosphate hydrolases"/>
    <property type="match status" value="1"/>
</dbReference>
<dbReference type="Pfam" id="PF00270">
    <property type="entry name" value="DEAD"/>
    <property type="match status" value="1"/>
</dbReference>
<dbReference type="InterPro" id="IPR011545">
    <property type="entry name" value="DEAD/DEAH_box_helicase_dom"/>
</dbReference>
<keyword evidence="3" id="KW-0067">ATP-binding</keyword>
<dbReference type="Pfam" id="PF00271">
    <property type="entry name" value="Helicase_C"/>
    <property type="match status" value="1"/>
</dbReference>
<dbReference type="Gene3D" id="3.40.50.300">
    <property type="entry name" value="P-loop containing nucleotide triphosphate hydrolases"/>
    <property type="match status" value="2"/>
</dbReference>
<sequence>MSRNSSTLCVLPTGAGKSIMFGAPPLLETGITIVCFSLRALRDDQIVASEKRQKALYNSGAARGRDITIRKWDLAALEDGVYAVMVETLDSTSFRQWLDTKLLSQRINRFVIDKVHLVITMAHFCDIMQRLTFLTATKVPIVGLTATLPPHYEEPLRDALGRPTWRIFQESTDCPNLEYHIARYANATHAELALAAHISRYEKQLGPGEGIMIICRYKNTVKRLAVKHGWLTYHRHALGSLDGAGISHNQIAAEDKESEKNLMLWTGGACRTIIGTTALGTGVHHPACRVVCHLGPPWGVPEWDQGNGRGGREWAPALCFTFDYLPRDNMPPSPFSTFQVLENMLDTHQCPRLIRSTFIDGLALARGCMGTPNARLCGRCIASLRRAEDADGVWGAGSDPLYNQPIPMSTPSDIIVENLPTFHHSSGPLTTTPNLLTIDDDEDVMMVPVVPPSLSLGAPVGPLVISDAISARTQKEQEQMDQSDPLQAGTRAEPYCIEALIMAKEWLVNCCVWRNQVYRKIMDFIISAGGLNPPSMAMVISAHATMRFATLHGLP</sequence>
<dbReference type="InterPro" id="IPR001650">
    <property type="entry name" value="Helicase_C-like"/>
</dbReference>
<name>A0A8H7M0D2_9AGAM</name>
<dbReference type="GO" id="GO:0009378">
    <property type="term" value="F:four-way junction helicase activity"/>
    <property type="evidence" value="ECO:0007669"/>
    <property type="project" value="TreeGrafter"/>
</dbReference>
<dbReference type="GO" id="GO:0003676">
    <property type="term" value="F:nucleic acid binding"/>
    <property type="evidence" value="ECO:0007669"/>
    <property type="project" value="InterPro"/>
</dbReference>
<dbReference type="GO" id="GO:0005694">
    <property type="term" value="C:chromosome"/>
    <property type="evidence" value="ECO:0007669"/>
    <property type="project" value="TreeGrafter"/>
</dbReference>
<evidence type="ECO:0000256" key="3">
    <source>
        <dbReference type="ARBA" id="ARBA00022840"/>
    </source>
</evidence>